<keyword evidence="6" id="KW-1185">Reference proteome</keyword>
<keyword evidence="1" id="KW-0433">Leucine-rich repeat</keyword>
<dbReference type="InterPro" id="IPR027417">
    <property type="entry name" value="P-loop_NTPase"/>
</dbReference>
<accession>A0A371ETP8</accession>
<evidence type="ECO:0000256" key="2">
    <source>
        <dbReference type="ARBA" id="ARBA00022737"/>
    </source>
</evidence>
<dbReference type="Pfam" id="PF00931">
    <property type="entry name" value="NB-ARC"/>
    <property type="match status" value="1"/>
</dbReference>
<keyword evidence="2" id="KW-0677">Repeat</keyword>
<dbReference type="InterPro" id="IPR036390">
    <property type="entry name" value="WH_DNA-bd_sf"/>
</dbReference>
<evidence type="ECO:0000259" key="4">
    <source>
        <dbReference type="Pfam" id="PF23282"/>
    </source>
</evidence>
<dbReference type="EMBL" id="QJKJ01012114">
    <property type="protein sequence ID" value="RDX69425.1"/>
    <property type="molecule type" value="Genomic_DNA"/>
</dbReference>
<dbReference type="InterPro" id="IPR032675">
    <property type="entry name" value="LRR_dom_sf"/>
</dbReference>
<reference evidence="5" key="1">
    <citation type="submission" date="2018-05" db="EMBL/GenBank/DDBJ databases">
        <title>Draft genome of Mucuna pruriens seed.</title>
        <authorList>
            <person name="Nnadi N.E."/>
            <person name="Vos R."/>
            <person name="Hasami M.H."/>
            <person name="Devisetty U.K."/>
            <person name="Aguiy J.C."/>
        </authorList>
    </citation>
    <scope>NUCLEOTIDE SEQUENCE [LARGE SCALE GENOMIC DNA]</scope>
    <source>
        <strain evidence="5">JCA_2017</strain>
    </source>
</reference>
<dbReference type="SMART" id="SM00364">
    <property type="entry name" value="LRR_BAC"/>
    <property type="match status" value="8"/>
</dbReference>
<dbReference type="PANTHER" id="PTHR11017">
    <property type="entry name" value="LEUCINE-RICH REPEAT-CONTAINING PROTEIN"/>
    <property type="match status" value="1"/>
</dbReference>
<dbReference type="PRINTS" id="PR00364">
    <property type="entry name" value="DISEASERSIST"/>
</dbReference>
<dbReference type="GO" id="GO:0006952">
    <property type="term" value="P:defense response"/>
    <property type="evidence" value="ECO:0007669"/>
    <property type="project" value="InterPro"/>
</dbReference>
<dbReference type="InterPro" id="IPR044974">
    <property type="entry name" value="Disease_R_plants"/>
</dbReference>
<dbReference type="AlphaFoldDB" id="A0A371ETP8"/>
<name>A0A371ETP8_MUCPR</name>
<evidence type="ECO:0000256" key="1">
    <source>
        <dbReference type="ARBA" id="ARBA00022614"/>
    </source>
</evidence>
<feature type="domain" description="Disease resistance protein Roq1-like winged-helix" evidence="4">
    <location>
        <begin position="276"/>
        <end position="352"/>
    </location>
</feature>
<feature type="non-terminal residue" evidence="5">
    <location>
        <position position="1"/>
    </location>
</feature>
<evidence type="ECO:0000313" key="6">
    <source>
        <dbReference type="Proteomes" id="UP000257109"/>
    </source>
</evidence>
<dbReference type="InterPro" id="IPR042197">
    <property type="entry name" value="Apaf_helical"/>
</dbReference>
<dbReference type="Gene3D" id="3.40.50.300">
    <property type="entry name" value="P-loop containing nucleotide triphosphate hydrolases"/>
    <property type="match status" value="1"/>
</dbReference>
<dbReference type="SUPFAM" id="SSF52540">
    <property type="entry name" value="P-loop containing nucleoside triphosphate hydrolases"/>
    <property type="match status" value="1"/>
</dbReference>
<comment type="caution">
    <text evidence="5">The sequence shown here is derived from an EMBL/GenBank/DDBJ whole genome shotgun (WGS) entry which is preliminary data.</text>
</comment>
<evidence type="ECO:0000259" key="3">
    <source>
        <dbReference type="Pfam" id="PF00931"/>
    </source>
</evidence>
<dbReference type="SUPFAM" id="SSF46785">
    <property type="entry name" value="Winged helix' DNA-binding domain"/>
    <property type="match status" value="1"/>
</dbReference>
<evidence type="ECO:0000313" key="5">
    <source>
        <dbReference type="EMBL" id="RDX69425.1"/>
    </source>
</evidence>
<sequence length="1049" mass="119797">YFLSLSYRNDAELVKEIVNVVLKRLVKSPNISKGLVGIDEKIAIVESWIRKEPNDTRLIGIWGMGGVGKTTLAEEIFNKLQSEYDGCYFLAHEREESNKHGIVSLKENFFSGLLGYDVKIYTPNLLPEDIVRRIGCMKVLIVLDDVKDSNHIQKLLGTPDNFRSGSRIIVTTRDEQVLKANKVDKTYQLRELSSDEALELFNLNAFKQSDNQREYNELSKRVVNYAQGIPLVVKVLAGLLCGKNKEEWESMLDKLKKSPPTEVYEVMKLSYDGLDHKEQQIFLDLACFLLRTHIVHMDDLKCLLKDNESDNSVAFRLGRLKDKALITFSEDNIVCMHDSLQEMAWEIVRQESIEDPGSRSRLWDPDDIYDALKNNKVTEAIRSIRIDLPTIKEQKLMPQIFAKMRKIRFLEISGEDNYDCYDQLILAERLQFLTTELRFLCWENYPLKSLPLNFSAEKLVILKLRRGRMEKLWDGVKNLVNLKEVVLVNSKIKELPDLSKATNLKVLDLFGCLMLTSVHPSIFSLPKLEKVELCYCSLSYLNLHFCENLPEFSLISENMEGPRLHDTKAVPSSFGHESKLKSLILRGSHIERLPSSFNHLTELVYLDLSICNKLQTIAVLPLSLETLDIKHCGSLQSLPELPPLLETLDAAYCRSLQSLPELPLFLKTLYAHNCEPLQSLPELPLFLKSLGVNSCISLQSLPELPPFLKSIDVSCCKSLQSLPELPLSLETLYATFCGSLQSLPKLSPSLETLDLKHCESLESLPELPPSLGTLNVRGCISLKTVLFPSTTAEQLKENKKRVLFLNCLNLDEHSLVAIGLNAQINMMKLAYQHLSTPNHHHVRSYNNDDSDYDSDDYGYLENHFNNHHSYQGVYGYPGSSVPEWLECKTTKDYIVIDLSSAQACPLLGFIFCFVIGKYRDTIGKLECYINVSEGDGNGEGEGEGEGEKDSVRMYINYWVWTIESDHVCVIYDRRCSDFLNSRAKNQTRFKIEVRMEERINKGTSEEEEETYYAVPLNVLKEFGVSRISTSTYNSFIQQMELRDSMHQFH</sequence>
<dbReference type="SUPFAM" id="SSF52058">
    <property type="entry name" value="L domain-like"/>
    <property type="match status" value="1"/>
</dbReference>
<dbReference type="Pfam" id="PF23282">
    <property type="entry name" value="WHD_ROQ1"/>
    <property type="match status" value="1"/>
</dbReference>
<feature type="domain" description="NB-ARC" evidence="3">
    <location>
        <begin position="48"/>
        <end position="210"/>
    </location>
</feature>
<organism evidence="5 6">
    <name type="scientific">Mucuna pruriens</name>
    <name type="common">Velvet bean</name>
    <name type="synonym">Dolichos pruriens</name>
    <dbReference type="NCBI Taxonomy" id="157652"/>
    <lineage>
        <taxon>Eukaryota</taxon>
        <taxon>Viridiplantae</taxon>
        <taxon>Streptophyta</taxon>
        <taxon>Embryophyta</taxon>
        <taxon>Tracheophyta</taxon>
        <taxon>Spermatophyta</taxon>
        <taxon>Magnoliopsida</taxon>
        <taxon>eudicotyledons</taxon>
        <taxon>Gunneridae</taxon>
        <taxon>Pentapetalae</taxon>
        <taxon>rosids</taxon>
        <taxon>fabids</taxon>
        <taxon>Fabales</taxon>
        <taxon>Fabaceae</taxon>
        <taxon>Papilionoideae</taxon>
        <taxon>50 kb inversion clade</taxon>
        <taxon>NPAAA clade</taxon>
        <taxon>indigoferoid/millettioid clade</taxon>
        <taxon>Phaseoleae</taxon>
        <taxon>Mucuna</taxon>
    </lineage>
</organism>
<dbReference type="Proteomes" id="UP000257109">
    <property type="component" value="Unassembled WGS sequence"/>
</dbReference>
<dbReference type="PANTHER" id="PTHR11017:SF263">
    <property type="entry name" value="ADP-RIBOSYL CYCLASE_CYCLIC ADP-RIBOSE HYDROLASE"/>
    <property type="match status" value="1"/>
</dbReference>
<gene>
    <name evidence="5" type="primary">RRS1</name>
    <name evidence="5" type="ORF">CR513_51464</name>
</gene>
<dbReference type="InterPro" id="IPR002182">
    <property type="entry name" value="NB-ARC"/>
</dbReference>
<dbReference type="Gene3D" id="3.80.10.10">
    <property type="entry name" value="Ribonuclease Inhibitor"/>
    <property type="match status" value="3"/>
</dbReference>
<dbReference type="InterPro" id="IPR058192">
    <property type="entry name" value="WHD_ROQ1-like"/>
</dbReference>
<feature type="non-terminal residue" evidence="5">
    <location>
        <position position="1049"/>
    </location>
</feature>
<dbReference type="Gene3D" id="1.10.8.430">
    <property type="entry name" value="Helical domain of apoptotic protease-activating factors"/>
    <property type="match status" value="1"/>
</dbReference>
<dbReference type="GO" id="GO:0043531">
    <property type="term" value="F:ADP binding"/>
    <property type="evidence" value="ECO:0007669"/>
    <property type="project" value="InterPro"/>
</dbReference>
<protein>
    <submittedName>
        <fullName evidence="5">Disease resistance protein RRS1</fullName>
    </submittedName>
</protein>
<proteinExistence type="predicted"/>
<dbReference type="OrthoDB" id="1436292at2759"/>